<organism evidence="1 2">
    <name type="scientific">Kwoniella dendrophila CBS 6074</name>
    <dbReference type="NCBI Taxonomy" id="1295534"/>
    <lineage>
        <taxon>Eukaryota</taxon>
        <taxon>Fungi</taxon>
        <taxon>Dikarya</taxon>
        <taxon>Basidiomycota</taxon>
        <taxon>Agaricomycotina</taxon>
        <taxon>Tremellomycetes</taxon>
        <taxon>Tremellales</taxon>
        <taxon>Cryptococcaceae</taxon>
        <taxon>Kwoniella</taxon>
    </lineage>
</organism>
<accession>A0AAX4K6E7</accession>
<sequence>MGAQLYRPDVVAAAMRSTHANDTEESQAADVESVHLCQRYQALSGYSELDLGAMSLEDFRRIPDDFKFALLQAEKEVRNETYFYSWQLVADKFENIMRDFLLPERAV</sequence>
<name>A0AAX4K6E7_9TREE</name>
<dbReference type="Proteomes" id="UP001355207">
    <property type="component" value="Chromosome 10"/>
</dbReference>
<dbReference type="AlphaFoldDB" id="A0AAX4K6E7"/>
<evidence type="ECO:0000313" key="2">
    <source>
        <dbReference type="Proteomes" id="UP001355207"/>
    </source>
</evidence>
<proteinExistence type="predicted"/>
<reference evidence="1 2" key="1">
    <citation type="submission" date="2024-01" db="EMBL/GenBank/DDBJ databases">
        <title>Comparative genomics of Cryptococcus and Kwoniella reveals pathogenesis evolution and contrasting modes of karyotype evolution via chromosome fusion or intercentromeric recombination.</title>
        <authorList>
            <person name="Coelho M.A."/>
            <person name="David-Palma M."/>
            <person name="Shea T."/>
            <person name="Bowers K."/>
            <person name="McGinley-Smith S."/>
            <person name="Mohammad A.W."/>
            <person name="Gnirke A."/>
            <person name="Yurkov A.M."/>
            <person name="Nowrousian M."/>
            <person name="Sun S."/>
            <person name="Cuomo C.A."/>
            <person name="Heitman J."/>
        </authorList>
    </citation>
    <scope>NUCLEOTIDE SEQUENCE [LARGE SCALE GENOMIC DNA]</scope>
    <source>
        <strain evidence="1 2">CBS 6074</strain>
    </source>
</reference>
<evidence type="ECO:0000313" key="1">
    <source>
        <dbReference type="EMBL" id="WWC92338.1"/>
    </source>
</evidence>
<dbReference type="GeneID" id="91097961"/>
<gene>
    <name evidence="1" type="ORF">L201_007292</name>
</gene>
<dbReference type="RefSeq" id="XP_066079100.1">
    <property type="nucleotide sequence ID" value="XM_066223003.1"/>
</dbReference>
<dbReference type="EMBL" id="CP144107">
    <property type="protein sequence ID" value="WWC92338.1"/>
    <property type="molecule type" value="Genomic_DNA"/>
</dbReference>
<keyword evidence="2" id="KW-1185">Reference proteome</keyword>
<protein>
    <submittedName>
        <fullName evidence="1">Uncharacterized protein</fullName>
    </submittedName>
</protein>